<feature type="transmembrane region" description="Helical" evidence="7">
    <location>
        <begin position="554"/>
        <end position="572"/>
    </location>
</feature>
<reference evidence="9" key="1">
    <citation type="journal article" date="2021" name="Genome Biol. Evol.">
        <title>A High-Quality Reference Genome for a Parasitic Bivalve with Doubly Uniparental Inheritance (Bivalvia: Unionida).</title>
        <authorList>
            <person name="Smith C.H."/>
        </authorList>
    </citation>
    <scope>NUCLEOTIDE SEQUENCE</scope>
    <source>
        <strain evidence="9">CHS0354</strain>
    </source>
</reference>
<evidence type="ECO:0000256" key="3">
    <source>
        <dbReference type="ARBA" id="ARBA00036807"/>
    </source>
</evidence>
<evidence type="ECO:0000259" key="8">
    <source>
        <dbReference type="PROSITE" id="PS50275"/>
    </source>
</evidence>
<protein>
    <recommendedName>
        <fullName evidence="4">Phosphatidylinositol-3-phosphatase SAC1</fullName>
        <ecNumber evidence="1">3.1.3.64</ecNumber>
    </recommendedName>
    <alternativeName>
        <fullName evidence="6">Phosphatidylinositol-4-phosphate phosphatase</fullName>
    </alternativeName>
    <alternativeName>
        <fullName evidence="5">Suppressor of actin mutations 1-like protein</fullName>
    </alternativeName>
</protein>
<comment type="catalytic activity">
    <reaction evidence="2">
        <text>a 1,2-diacyl-sn-glycero-3-phospho-(1D-myo-inositol-3-phosphate) + H2O = a 1,2-diacyl-sn-glycero-3-phospho-(1D-myo-inositol) + phosphate</text>
        <dbReference type="Rhea" id="RHEA:12316"/>
        <dbReference type="ChEBI" id="CHEBI:15377"/>
        <dbReference type="ChEBI" id="CHEBI:43474"/>
        <dbReference type="ChEBI" id="CHEBI:57880"/>
        <dbReference type="ChEBI" id="CHEBI:58088"/>
        <dbReference type="EC" id="3.1.3.64"/>
    </reaction>
    <physiologicalReaction direction="left-to-right" evidence="2">
        <dbReference type="Rhea" id="RHEA:12317"/>
    </physiologicalReaction>
</comment>
<evidence type="ECO:0000313" key="9">
    <source>
        <dbReference type="EMBL" id="KAK3589324.1"/>
    </source>
</evidence>
<dbReference type="InterPro" id="IPR002013">
    <property type="entry name" value="SAC_dom"/>
</dbReference>
<dbReference type="PANTHER" id="PTHR45662:SF2">
    <property type="entry name" value="PHOSPHATIDYLINOSITOL-3-PHOSPHATASE SAC1"/>
    <property type="match status" value="1"/>
</dbReference>
<name>A0AAE0SCS2_9BIVA</name>
<dbReference type="EC" id="3.1.3.64" evidence="1"/>
<evidence type="ECO:0000256" key="5">
    <source>
        <dbReference type="ARBA" id="ARBA00041396"/>
    </source>
</evidence>
<dbReference type="GO" id="GO:0043812">
    <property type="term" value="F:phosphatidylinositol-4-phosphate phosphatase activity"/>
    <property type="evidence" value="ECO:0007669"/>
    <property type="project" value="TreeGrafter"/>
</dbReference>
<proteinExistence type="predicted"/>
<dbReference type="PANTHER" id="PTHR45662">
    <property type="entry name" value="PHOSPHATIDYLINOSITIDE PHOSPHATASE SAC1"/>
    <property type="match status" value="1"/>
</dbReference>
<gene>
    <name evidence="9" type="ORF">CHS0354_026982</name>
</gene>
<accession>A0AAE0SCS2</accession>
<dbReference type="GO" id="GO:0046856">
    <property type="term" value="P:phosphatidylinositol dephosphorylation"/>
    <property type="evidence" value="ECO:0007669"/>
    <property type="project" value="TreeGrafter"/>
</dbReference>
<sequence>MAFVHESLRLHITSDKFFIEPSDSSGSELLAIDRVTQEISLQANQGQIPESVSKPICGIFGIIRLIAGPYLIVITKKQKVGEINGHTIWKVLETEIHSYKRTMLHLTEQQTRDNSIYLSMVNSVLKTESYYFSTTYDLTHTLQRLYNTSPDFLSMPLHERADQRFLWNGHILRELAQQPELGKYCLPIVHGFIAIKSCIIHDRSFNYVLISRRSIYRAGTRFYLRGIDPEGQVANFVESEQIVEYEGYMCSFVQTRGSIPLFWSQRPNLKYKPKPQIHSVNHITALQTHLDNQVLNYGKQVIVNLVNGTGSEGELEKTFQESVAGIQRKDVRYEFFDFHHECRNMRWDRLSVLVDRLENDRKQLGYFQVYRGSSVISDQKGVFRTNCIDCLDRTNVVQSLLAKVILEEQLMRLGVLEGNEKLLDFKQFNYIFNNLWADNADVISIQYAGTGALKTDFTRIGKRTRWGLLMDGWNSIVRYFKNNFSDGFRQDAIDLFLGNHIVEETEGAVKPSPLQGDRDWKFYAIPVIFIIALAMFLISILLPDEHFSEQVMYVLFWGMASLATLGFIYLYGTEFVDNPKLVHTKVKAD</sequence>
<reference evidence="9" key="2">
    <citation type="journal article" date="2021" name="Genome Biol. Evol.">
        <title>Developing a high-quality reference genome for a parasitic bivalve with doubly uniparental inheritance (Bivalvia: Unionida).</title>
        <authorList>
            <person name="Smith C.H."/>
        </authorList>
    </citation>
    <scope>NUCLEOTIDE SEQUENCE</scope>
    <source>
        <strain evidence="9">CHS0354</strain>
        <tissue evidence="9">Mantle</tissue>
    </source>
</reference>
<dbReference type="Pfam" id="PF02383">
    <property type="entry name" value="Syja_N"/>
    <property type="match status" value="1"/>
</dbReference>
<dbReference type="GO" id="GO:0005783">
    <property type="term" value="C:endoplasmic reticulum"/>
    <property type="evidence" value="ECO:0007669"/>
    <property type="project" value="TreeGrafter"/>
</dbReference>
<keyword evidence="10" id="KW-1185">Reference proteome</keyword>
<reference evidence="9" key="3">
    <citation type="submission" date="2023-05" db="EMBL/GenBank/DDBJ databases">
        <authorList>
            <person name="Smith C.H."/>
        </authorList>
    </citation>
    <scope>NUCLEOTIDE SEQUENCE</scope>
    <source>
        <strain evidence="9">CHS0354</strain>
        <tissue evidence="9">Mantle</tissue>
    </source>
</reference>
<evidence type="ECO:0000256" key="2">
    <source>
        <dbReference type="ARBA" id="ARBA00036631"/>
    </source>
</evidence>
<keyword evidence="7" id="KW-0812">Transmembrane</keyword>
<evidence type="ECO:0000256" key="4">
    <source>
        <dbReference type="ARBA" id="ARBA00040795"/>
    </source>
</evidence>
<organism evidence="9 10">
    <name type="scientific">Potamilus streckersoni</name>
    <dbReference type="NCBI Taxonomy" id="2493646"/>
    <lineage>
        <taxon>Eukaryota</taxon>
        <taxon>Metazoa</taxon>
        <taxon>Spiralia</taxon>
        <taxon>Lophotrochozoa</taxon>
        <taxon>Mollusca</taxon>
        <taxon>Bivalvia</taxon>
        <taxon>Autobranchia</taxon>
        <taxon>Heteroconchia</taxon>
        <taxon>Palaeoheterodonta</taxon>
        <taxon>Unionida</taxon>
        <taxon>Unionoidea</taxon>
        <taxon>Unionidae</taxon>
        <taxon>Ambleminae</taxon>
        <taxon>Lampsilini</taxon>
        <taxon>Potamilus</taxon>
    </lineage>
</organism>
<comment type="caution">
    <text evidence="9">The sequence shown here is derived from an EMBL/GenBank/DDBJ whole genome shotgun (WGS) entry which is preliminary data.</text>
</comment>
<dbReference type="GO" id="GO:0004438">
    <property type="term" value="F:phosphatidylinositol-3-phosphate phosphatase activity"/>
    <property type="evidence" value="ECO:0007669"/>
    <property type="project" value="UniProtKB-EC"/>
</dbReference>
<dbReference type="PROSITE" id="PS50275">
    <property type="entry name" value="SAC"/>
    <property type="match status" value="1"/>
</dbReference>
<evidence type="ECO:0000313" key="10">
    <source>
        <dbReference type="Proteomes" id="UP001195483"/>
    </source>
</evidence>
<dbReference type="Proteomes" id="UP001195483">
    <property type="component" value="Unassembled WGS sequence"/>
</dbReference>
<keyword evidence="7" id="KW-0472">Membrane</keyword>
<evidence type="ECO:0000256" key="7">
    <source>
        <dbReference type="SAM" id="Phobius"/>
    </source>
</evidence>
<dbReference type="EMBL" id="JAEAOA010001605">
    <property type="protein sequence ID" value="KAK3589324.1"/>
    <property type="molecule type" value="Genomic_DNA"/>
</dbReference>
<dbReference type="AlphaFoldDB" id="A0AAE0SCS2"/>
<feature type="transmembrane region" description="Helical" evidence="7">
    <location>
        <begin position="520"/>
        <end position="542"/>
    </location>
</feature>
<evidence type="ECO:0000256" key="6">
    <source>
        <dbReference type="ARBA" id="ARBA00041911"/>
    </source>
</evidence>
<evidence type="ECO:0000256" key="1">
    <source>
        <dbReference type="ARBA" id="ARBA00013038"/>
    </source>
</evidence>
<comment type="catalytic activity">
    <reaction evidence="3">
        <text>a 1,2-diacyl-sn-glycero-3-phospho-(1D-myo-inositol 4-phosphate) + H2O = a 1,2-diacyl-sn-glycero-3-phospho-(1D-myo-inositol) + phosphate</text>
        <dbReference type="Rhea" id="RHEA:55652"/>
        <dbReference type="ChEBI" id="CHEBI:15377"/>
        <dbReference type="ChEBI" id="CHEBI:43474"/>
        <dbReference type="ChEBI" id="CHEBI:57880"/>
        <dbReference type="ChEBI" id="CHEBI:58178"/>
    </reaction>
    <physiologicalReaction direction="left-to-right" evidence="3">
        <dbReference type="Rhea" id="RHEA:55653"/>
    </physiologicalReaction>
</comment>
<feature type="domain" description="SAC" evidence="8">
    <location>
        <begin position="121"/>
        <end position="449"/>
    </location>
</feature>
<keyword evidence="7" id="KW-1133">Transmembrane helix</keyword>